<dbReference type="EMBL" id="JFZT01000021">
    <property type="protein sequence ID" value="EZQ10581.1"/>
    <property type="molecule type" value="Genomic_DNA"/>
</dbReference>
<dbReference type="STRING" id="1160895.CM19_03900"/>
<dbReference type="Pfam" id="PF01987">
    <property type="entry name" value="AIM24"/>
    <property type="match status" value="1"/>
</dbReference>
<organism evidence="1 2">
    <name type="scientific">Candidatus Acidianus copahuensis</name>
    <dbReference type="NCBI Taxonomy" id="1160895"/>
    <lineage>
        <taxon>Archaea</taxon>
        <taxon>Thermoproteota</taxon>
        <taxon>Thermoprotei</taxon>
        <taxon>Sulfolobales</taxon>
        <taxon>Sulfolobaceae</taxon>
        <taxon>Acidianus</taxon>
    </lineage>
</organism>
<dbReference type="AlphaFoldDB" id="A0A031LS17"/>
<evidence type="ECO:0000313" key="2">
    <source>
        <dbReference type="Proteomes" id="UP000024332"/>
    </source>
</evidence>
<protein>
    <submittedName>
        <fullName evidence="1">Transcriptional regulator</fullName>
    </submittedName>
</protein>
<gene>
    <name evidence="1" type="ORF">CM19_03900</name>
</gene>
<proteinExistence type="predicted"/>
<dbReference type="Gene3D" id="3.60.160.10">
    <property type="entry name" value="Mitochondrial biogenesis AIM24"/>
    <property type="match status" value="1"/>
</dbReference>
<accession>A0A031LS17</accession>
<name>A0A031LS17_9CREN</name>
<sequence>MAIYQIIGEDMQYLQADLLPQDLIYGEPAHLVSKDFTVSFEMKMRGGLLKALGRALTGSDFFVTEVKGPGKVTFSGFLPGKIIEIPLNNSSLLVEHSSFLAAESSVEYGATLARLTAGILGGEGLFMAKFSGSGRVWIHAVGGVITRYLNPGEKIQIEASHLLAFNEGMRYGIARVGGLKTMLLSGLEGEGIFFVEIEGPGMIWAHAVSRLQLAASIAKMIPHS</sequence>
<dbReference type="PANTHER" id="PTHR43657">
    <property type="entry name" value="TRYPTOPHAN RNA-BINDING ATTENUATOR PROTEIN-LIKE PROTEIN"/>
    <property type="match status" value="1"/>
</dbReference>
<dbReference type="RefSeq" id="WP_048099086.1">
    <property type="nucleotide sequence ID" value="NZ_JFZT01000021.1"/>
</dbReference>
<dbReference type="NCBIfam" id="TIGR00266">
    <property type="entry name" value="TIGR00266 family protein"/>
    <property type="match status" value="1"/>
</dbReference>
<dbReference type="PANTHER" id="PTHR43657:SF1">
    <property type="entry name" value="ALTERED INHERITANCE OF MITOCHONDRIA PROTEIN 24, MITOCHONDRIAL"/>
    <property type="match status" value="1"/>
</dbReference>
<evidence type="ECO:0000313" key="1">
    <source>
        <dbReference type="EMBL" id="EZQ10581.1"/>
    </source>
</evidence>
<dbReference type="SUPFAM" id="SSF51219">
    <property type="entry name" value="TRAP-like"/>
    <property type="match status" value="1"/>
</dbReference>
<comment type="caution">
    <text evidence="1">The sequence shown here is derived from an EMBL/GenBank/DDBJ whole genome shotgun (WGS) entry which is preliminary data.</text>
</comment>
<reference evidence="1 2" key="1">
    <citation type="submission" date="2014-03" db="EMBL/GenBank/DDBJ databases">
        <title>Draft genome sequence of the novel thermoacidophilic archaea Acidianus copahuensis ALE1 strain, isolated from Copahue volcanic area in Neuquen Argentina.</title>
        <authorList>
            <person name="Urbieta M.S."/>
            <person name="Rascovan N."/>
            <person name="Castro C."/>
            <person name="Revale S."/>
            <person name="Giaveno M.A."/>
            <person name="Vazquez M.P."/>
            <person name="Donati E.R."/>
        </authorList>
    </citation>
    <scope>NUCLEOTIDE SEQUENCE [LARGE SCALE GENOMIC DNA]</scope>
    <source>
        <strain evidence="1 2">ALE1</strain>
    </source>
</reference>
<dbReference type="OrthoDB" id="7592at2157"/>
<dbReference type="Proteomes" id="UP000024332">
    <property type="component" value="Unassembled WGS sequence"/>
</dbReference>
<dbReference type="InterPro" id="IPR016031">
    <property type="entry name" value="Trp_RNA-bd_attenuator-like_dom"/>
</dbReference>
<dbReference type="InterPro" id="IPR036983">
    <property type="entry name" value="AIM24_sf"/>
</dbReference>
<dbReference type="InterPro" id="IPR002838">
    <property type="entry name" value="AIM24"/>
</dbReference>
<keyword evidence="2" id="KW-1185">Reference proteome</keyword>